<proteinExistence type="predicted"/>
<gene>
    <name evidence="1" type="ORF">OJ962_27550</name>
</gene>
<dbReference type="RefSeq" id="WP_202955172.1">
    <property type="nucleotide sequence ID" value="NZ_JAPCID010000053.1"/>
</dbReference>
<evidence type="ECO:0000313" key="2">
    <source>
        <dbReference type="Proteomes" id="UP001147700"/>
    </source>
</evidence>
<sequence length="153" mass="17984">MDRSAAERLVKKDLDAATGLGKPISSRARLSQRSVESYLKAGVKPRWMERIAEIDNAIAHQRRRFARAHKHLREESEGDEAAFAQRWTEFAQRARFDELNELIQQHNDWYPIERDLPMDLRTRDYVLVGGRNYRREPLSAEWVLQQFPASLHD</sequence>
<comment type="caution">
    <text evidence="1">The sequence shown here is derived from an EMBL/GenBank/DDBJ whole genome shotgun (WGS) entry which is preliminary data.</text>
</comment>
<organism evidence="1 2">
    <name type="scientific">Solirubrobacter deserti</name>
    <dbReference type="NCBI Taxonomy" id="2282478"/>
    <lineage>
        <taxon>Bacteria</taxon>
        <taxon>Bacillati</taxon>
        <taxon>Actinomycetota</taxon>
        <taxon>Thermoleophilia</taxon>
        <taxon>Solirubrobacterales</taxon>
        <taxon>Solirubrobacteraceae</taxon>
        <taxon>Solirubrobacter</taxon>
    </lineage>
</organism>
<dbReference type="EMBL" id="JAPCID010000053">
    <property type="protein sequence ID" value="MDA0141284.1"/>
    <property type="molecule type" value="Genomic_DNA"/>
</dbReference>
<protein>
    <submittedName>
        <fullName evidence="1">Uncharacterized protein</fullName>
    </submittedName>
</protein>
<name>A0ABT4RRV7_9ACTN</name>
<reference evidence="1" key="1">
    <citation type="submission" date="2022-10" db="EMBL/GenBank/DDBJ databases">
        <title>The WGS of Solirubrobacter sp. CPCC 204708.</title>
        <authorList>
            <person name="Jiang Z."/>
        </authorList>
    </citation>
    <scope>NUCLEOTIDE SEQUENCE</scope>
    <source>
        <strain evidence="1">CPCC 204708</strain>
    </source>
</reference>
<accession>A0ABT4RRV7</accession>
<dbReference type="Proteomes" id="UP001147700">
    <property type="component" value="Unassembled WGS sequence"/>
</dbReference>
<keyword evidence="2" id="KW-1185">Reference proteome</keyword>
<evidence type="ECO:0000313" key="1">
    <source>
        <dbReference type="EMBL" id="MDA0141284.1"/>
    </source>
</evidence>